<dbReference type="GO" id="GO:0080120">
    <property type="term" value="P:CAAX-box protein maturation"/>
    <property type="evidence" value="ECO:0007669"/>
    <property type="project" value="UniProtKB-ARBA"/>
</dbReference>
<evidence type="ECO:0000259" key="2">
    <source>
        <dbReference type="Pfam" id="PF02517"/>
    </source>
</evidence>
<keyword evidence="1" id="KW-1133">Transmembrane helix</keyword>
<dbReference type="PANTHER" id="PTHR36435:SF1">
    <property type="entry name" value="CAAX AMINO TERMINAL PROTEASE FAMILY PROTEIN"/>
    <property type="match status" value="1"/>
</dbReference>
<feature type="transmembrane region" description="Helical" evidence="1">
    <location>
        <begin position="9"/>
        <end position="31"/>
    </location>
</feature>
<proteinExistence type="predicted"/>
<dbReference type="RefSeq" id="WP_090171965.1">
    <property type="nucleotide sequence ID" value="NZ_FMXR01000005.1"/>
</dbReference>
<dbReference type="STRING" id="1732.SAMN02910417_00561"/>
<gene>
    <name evidence="3" type="ORF">SAMN02910417_00561</name>
</gene>
<dbReference type="AlphaFoldDB" id="A0A1G6AGE5"/>
<keyword evidence="1" id="KW-0472">Membrane</keyword>
<evidence type="ECO:0000313" key="4">
    <source>
        <dbReference type="Proteomes" id="UP000199228"/>
    </source>
</evidence>
<dbReference type="Proteomes" id="UP000199228">
    <property type="component" value="Unassembled WGS sequence"/>
</dbReference>
<dbReference type="PANTHER" id="PTHR36435">
    <property type="entry name" value="SLR1288 PROTEIN"/>
    <property type="match status" value="1"/>
</dbReference>
<dbReference type="Pfam" id="PF02517">
    <property type="entry name" value="Rce1-like"/>
    <property type="match status" value="1"/>
</dbReference>
<dbReference type="InterPro" id="IPR003675">
    <property type="entry name" value="Rce1/LyrA-like_dom"/>
</dbReference>
<dbReference type="OrthoDB" id="9782250at2"/>
<dbReference type="EMBL" id="FMXR01000005">
    <property type="protein sequence ID" value="SDB07521.1"/>
    <property type="molecule type" value="Genomic_DNA"/>
</dbReference>
<feature type="transmembrane region" description="Helical" evidence="1">
    <location>
        <begin position="104"/>
        <end position="128"/>
    </location>
</feature>
<protein>
    <recommendedName>
        <fullName evidence="2">CAAX prenyl protease 2/Lysostaphin resistance protein A-like domain-containing protein</fullName>
    </recommendedName>
</protein>
<dbReference type="InterPro" id="IPR052710">
    <property type="entry name" value="CAAX_protease"/>
</dbReference>
<keyword evidence="4" id="KW-1185">Reference proteome</keyword>
<evidence type="ECO:0000313" key="3">
    <source>
        <dbReference type="EMBL" id="SDB07521.1"/>
    </source>
</evidence>
<keyword evidence="1" id="KW-0812">Transmembrane</keyword>
<reference evidence="3 4" key="1">
    <citation type="submission" date="2016-10" db="EMBL/GenBank/DDBJ databases">
        <authorList>
            <person name="de Groot N.N."/>
        </authorList>
    </citation>
    <scope>NUCLEOTIDE SEQUENCE [LARGE SCALE GENOMIC DNA]</scope>
    <source>
        <strain evidence="3 4">DSM 3217</strain>
    </source>
</reference>
<accession>A0A1G6AGE5</accession>
<sequence length="280" mass="31538">MIKNKVKYFFLSILPFVICLGLEFLISIPFIEIALLRTFSKGQAGFFNALPESLMEYFSNTNFTGGISFAYSIVVIILFGIWYHKLNKKHLLREHTSFSIRSNGVLILLCIVLYYSSNYVTTITAAFFPNALTTYNNLIDQAGLTSNQLSPIMVIYALVLGPIGEELVFRGVTLTYARKALPFWIANILQAALFGLLHMNLIQGVYVFVCGLFFGYIRKSAGTIRASIHLHIMFNVVGLLVSQYLPYYDGSKIIINAVILAGILLLALTLCKWFHHAKRH</sequence>
<feature type="transmembrane region" description="Helical" evidence="1">
    <location>
        <begin position="228"/>
        <end position="247"/>
    </location>
</feature>
<name>A0A1G6AGE5_EUBOX</name>
<feature type="transmembrane region" description="Helical" evidence="1">
    <location>
        <begin position="63"/>
        <end position="83"/>
    </location>
</feature>
<feature type="transmembrane region" description="Helical" evidence="1">
    <location>
        <begin position="253"/>
        <end position="274"/>
    </location>
</feature>
<organism evidence="3 4">
    <name type="scientific">Eubacterium oxidoreducens</name>
    <dbReference type="NCBI Taxonomy" id="1732"/>
    <lineage>
        <taxon>Bacteria</taxon>
        <taxon>Bacillati</taxon>
        <taxon>Bacillota</taxon>
        <taxon>Clostridia</taxon>
        <taxon>Eubacteriales</taxon>
        <taxon>Eubacteriaceae</taxon>
        <taxon>Eubacterium</taxon>
    </lineage>
</organism>
<feature type="domain" description="CAAX prenyl protease 2/Lysostaphin resistance protein A-like" evidence="2">
    <location>
        <begin position="150"/>
        <end position="237"/>
    </location>
</feature>
<evidence type="ECO:0000256" key="1">
    <source>
        <dbReference type="SAM" id="Phobius"/>
    </source>
</evidence>
<dbReference type="GO" id="GO:0004175">
    <property type="term" value="F:endopeptidase activity"/>
    <property type="evidence" value="ECO:0007669"/>
    <property type="project" value="UniProtKB-ARBA"/>
</dbReference>